<dbReference type="InterPro" id="IPR036866">
    <property type="entry name" value="RibonucZ/Hydroxyglut_hydro"/>
</dbReference>
<dbReference type="AlphaFoldDB" id="A0A0F8Y6L1"/>
<evidence type="ECO:0000259" key="1">
    <source>
        <dbReference type="Pfam" id="PF00753"/>
    </source>
</evidence>
<reference evidence="2" key="1">
    <citation type="journal article" date="2015" name="Nature">
        <title>Complex archaea that bridge the gap between prokaryotes and eukaryotes.</title>
        <authorList>
            <person name="Spang A."/>
            <person name="Saw J.H."/>
            <person name="Jorgensen S.L."/>
            <person name="Zaremba-Niedzwiedzka K."/>
            <person name="Martijn J."/>
            <person name="Lind A.E."/>
            <person name="van Eijk R."/>
            <person name="Schleper C."/>
            <person name="Guy L."/>
            <person name="Ettema T.J."/>
        </authorList>
    </citation>
    <scope>NUCLEOTIDE SEQUENCE</scope>
</reference>
<dbReference type="Pfam" id="PF00753">
    <property type="entry name" value="Lactamase_B"/>
    <property type="match status" value="1"/>
</dbReference>
<dbReference type="Gene3D" id="3.60.15.10">
    <property type="entry name" value="Ribonuclease Z/Hydroxyacylglutathione hydrolase-like"/>
    <property type="match status" value="1"/>
</dbReference>
<sequence>MSDSPAVVDMGHDVRRLRAANPSPMTGEGTNTYVVGRGEVAVIDPGPDDPAHLQAILQALKGEVISHILVTHAHLDHSP</sequence>
<accession>A0A0F8Y6L1</accession>
<organism evidence="2">
    <name type="scientific">marine sediment metagenome</name>
    <dbReference type="NCBI Taxonomy" id="412755"/>
    <lineage>
        <taxon>unclassified sequences</taxon>
        <taxon>metagenomes</taxon>
        <taxon>ecological metagenomes</taxon>
    </lineage>
</organism>
<gene>
    <name evidence="2" type="ORF">LCGC14_2857270</name>
</gene>
<comment type="caution">
    <text evidence="2">The sequence shown here is derived from an EMBL/GenBank/DDBJ whole genome shotgun (WGS) entry which is preliminary data.</text>
</comment>
<dbReference type="SUPFAM" id="SSF56281">
    <property type="entry name" value="Metallo-hydrolase/oxidoreductase"/>
    <property type="match status" value="1"/>
</dbReference>
<dbReference type="InterPro" id="IPR001279">
    <property type="entry name" value="Metallo-B-lactamas"/>
</dbReference>
<feature type="non-terminal residue" evidence="2">
    <location>
        <position position="79"/>
    </location>
</feature>
<dbReference type="EMBL" id="LAZR01055130">
    <property type="protein sequence ID" value="KKK77072.1"/>
    <property type="molecule type" value="Genomic_DNA"/>
</dbReference>
<evidence type="ECO:0000313" key="2">
    <source>
        <dbReference type="EMBL" id="KKK77072.1"/>
    </source>
</evidence>
<protein>
    <recommendedName>
        <fullName evidence="1">Metallo-beta-lactamase domain-containing protein</fullName>
    </recommendedName>
</protein>
<feature type="domain" description="Metallo-beta-lactamase" evidence="1">
    <location>
        <begin position="26"/>
        <end position="77"/>
    </location>
</feature>
<proteinExistence type="predicted"/>
<name>A0A0F8Y6L1_9ZZZZ</name>